<protein>
    <recommendedName>
        <fullName evidence="3">Phosphatase</fullName>
    </recommendedName>
</protein>
<sequence>MLSLTAVGEHVTNRSAKTCLYRCGNQCAHPVPNTSANSYFGDMIAAAVSRRSVVRGAAGAALISTLAWSTAENAYAAPGRGKPTMAGFEPIAPTPNHVDDVVVPEGYAWTPVISWGDPVEPGAPDFDVHNQSVEAQKRQAGYNADYLALRRGGAGNNAANKGLLIFNNEYTNPELMFPDYDEANGPTAEQAAIEMAAHGMTIVEVRRQGQFAPWTYDRHGARNRRIHAWTPFHVDGPAAGAEWMRTSADPSGRTVLGTLNNCAGGETPWGTSLSGEENFNQYFNTTGTADPDGRLARYGIQSSGRGWERADGRFMVSSEPNEVNRFGWIVEVDADDPTSTPVKHTALGRFKHEGATIRIATDGRAVAYMGDDERYDYVYKFVSKGTYRKGDKAHNKTLLSEGDLYVARFDGDGLGDGEWDGTGVWLPLVVDGTSHVPGWSVAEVLTWTRQAADLVGPTKMDRPEDVEPNPHTGHVYLALTNNTSRRPAEIDEANPRASNKHGHIIEWREAGNDAAALEFSWRIVLLAGQPNDPTTYFNGFDRRLVSPISCPDNVAFDSEPDHLWISTDGAPGTLGTCDGMFLMPTDGPDKGKVQQFLSVPAGAECCGPVVEWTDRSVLICVQHPGDGLPSSYPYLGDPVPRPGVAHIYRPNGRGTGS</sequence>
<evidence type="ECO:0000313" key="1">
    <source>
        <dbReference type="EMBL" id="TQM97319.1"/>
    </source>
</evidence>
<comment type="caution">
    <text evidence="1">The sequence shown here is derived from an EMBL/GenBank/DDBJ whole genome shotgun (WGS) entry which is preliminary data.</text>
</comment>
<name>A0A543KQF5_9MICO</name>
<dbReference type="Proteomes" id="UP000315133">
    <property type="component" value="Unassembled WGS sequence"/>
</dbReference>
<evidence type="ECO:0008006" key="3">
    <source>
        <dbReference type="Google" id="ProtNLM"/>
    </source>
</evidence>
<dbReference type="PANTHER" id="PTHR35399">
    <property type="entry name" value="SLR8030 PROTEIN"/>
    <property type="match status" value="1"/>
</dbReference>
<keyword evidence="2" id="KW-1185">Reference proteome</keyword>
<evidence type="ECO:0000313" key="2">
    <source>
        <dbReference type="Proteomes" id="UP000315133"/>
    </source>
</evidence>
<dbReference type="InterPro" id="IPR008557">
    <property type="entry name" value="PhoX"/>
</dbReference>
<dbReference type="OrthoDB" id="9801383at2"/>
<proteinExistence type="predicted"/>
<gene>
    <name evidence="1" type="ORF">FB476_2226</name>
</gene>
<dbReference type="PANTHER" id="PTHR35399:SF2">
    <property type="entry name" value="DUF839 DOMAIN-CONTAINING PROTEIN"/>
    <property type="match status" value="1"/>
</dbReference>
<dbReference type="AlphaFoldDB" id="A0A543KQF5"/>
<organism evidence="1 2">
    <name type="scientific">Ornithinimicrobium humiphilum</name>
    <dbReference type="NCBI Taxonomy" id="125288"/>
    <lineage>
        <taxon>Bacteria</taxon>
        <taxon>Bacillati</taxon>
        <taxon>Actinomycetota</taxon>
        <taxon>Actinomycetes</taxon>
        <taxon>Micrococcales</taxon>
        <taxon>Ornithinimicrobiaceae</taxon>
        <taxon>Ornithinimicrobium</taxon>
    </lineage>
</organism>
<dbReference type="EMBL" id="VFPU01000001">
    <property type="protein sequence ID" value="TQM97319.1"/>
    <property type="molecule type" value="Genomic_DNA"/>
</dbReference>
<accession>A0A543KQF5</accession>
<reference evidence="1 2" key="1">
    <citation type="submission" date="2019-06" db="EMBL/GenBank/DDBJ databases">
        <title>Sequencing the genomes of 1000 actinobacteria strains.</title>
        <authorList>
            <person name="Klenk H.-P."/>
        </authorList>
    </citation>
    <scope>NUCLEOTIDE SEQUENCE [LARGE SCALE GENOMIC DNA]</scope>
    <source>
        <strain evidence="1 2">DSM 12362</strain>
    </source>
</reference>
<dbReference type="Pfam" id="PF05787">
    <property type="entry name" value="PhoX"/>
    <property type="match status" value="1"/>
</dbReference>